<proteinExistence type="predicted"/>
<feature type="short sequence motif" description="GXSXG" evidence="4">
    <location>
        <begin position="183"/>
        <end position="187"/>
    </location>
</feature>
<dbReference type="AlphaFoldDB" id="A0A9E8HTN2"/>
<evidence type="ECO:0000256" key="3">
    <source>
        <dbReference type="ARBA" id="ARBA00023098"/>
    </source>
</evidence>
<keyword evidence="7" id="KW-1185">Reference proteome</keyword>
<evidence type="ECO:0000259" key="5">
    <source>
        <dbReference type="PROSITE" id="PS51635"/>
    </source>
</evidence>
<keyword evidence="3 4" id="KW-0443">Lipid metabolism</keyword>
<evidence type="ECO:0000313" key="6">
    <source>
        <dbReference type="EMBL" id="UZW75539.1"/>
    </source>
</evidence>
<dbReference type="GO" id="GO:0004806">
    <property type="term" value="F:triacylglycerol lipase activity"/>
    <property type="evidence" value="ECO:0007669"/>
    <property type="project" value="InterPro"/>
</dbReference>
<name>A0A9E8HTN2_9ALTE</name>
<dbReference type="PANTHER" id="PTHR14226:SF10">
    <property type="entry name" value="TRIACYLGLYCEROL LIPASE 4-RELATED"/>
    <property type="match status" value="1"/>
</dbReference>
<dbReference type="Pfam" id="PF01734">
    <property type="entry name" value="Patatin"/>
    <property type="match status" value="1"/>
</dbReference>
<keyword evidence="1 4" id="KW-0378">Hydrolase</keyword>
<dbReference type="Pfam" id="PF11815">
    <property type="entry name" value="DUF3336"/>
    <property type="match status" value="1"/>
</dbReference>
<dbReference type="InterPro" id="IPR016035">
    <property type="entry name" value="Acyl_Trfase/lysoPLipase"/>
</dbReference>
<feature type="active site" description="Nucleophile" evidence="4">
    <location>
        <position position="185"/>
    </location>
</feature>
<comment type="caution">
    <text evidence="4">Lacks conserved residue(s) required for the propagation of feature annotation.</text>
</comment>
<evidence type="ECO:0000256" key="2">
    <source>
        <dbReference type="ARBA" id="ARBA00022963"/>
    </source>
</evidence>
<keyword evidence="2 4" id="KW-0442">Lipid degradation</keyword>
<accession>A0A9E8HTN2</accession>
<organism evidence="6 7">
    <name type="scientific">Alkalimarinus sediminis</name>
    <dbReference type="NCBI Taxonomy" id="1632866"/>
    <lineage>
        <taxon>Bacteria</taxon>
        <taxon>Pseudomonadati</taxon>
        <taxon>Pseudomonadota</taxon>
        <taxon>Gammaproteobacteria</taxon>
        <taxon>Alteromonadales</taxon>
        <taxon>Alteromonadaceae</taxon>
        <taxon>Alkalimarinus</taxon>
    </lineage>
</organism>
<dbReference type="PANTHER" id="PTHR14226">
    <property type="entry name" value="NEUROPATHY TARGET ESTERASE/SWISS CHEESE D.MELANOGASTER"/>
    <property type="match status" value="1"/>
</dbReference>
<dbReference type="PROSITE" id="PS51635">
    <property type="entry name" value="PNPLA"/>
    <property type="match status" value="1"/>
</dbReference>
<dbReference type="Gene3D" id="3.40.1090.10">
    <property type="entry name" value="Cytosolic phospholipase A2 catalytic domain"/>
    <property type="match status" value="1"/>
</dbReference>
<sequence length="413" mass="45778">MAINKAFKGSKLKAIESQLAAAEDYINWALLAQKHDSVSGKDKWKAVDGSSLYDSTEIRIRYDSLRRLLDDRDCQGLLYTLNEGIHGNMGGMGRSLLYSQAKYGTKQLIDDYVSKVVESLHFLADVSDSLIPFEEKLDFFRRASHCFGRSALMLSGGAGLIYFHHGVVQTLIDENLLPNVISGASAGLWVCAQLGTQTDEELRQGYFYNYQYDLPRGPSPWPVLMGLNKEHTPQSIKEQAMDGFCSNMTFQEAYEHTGRYISISIAPAEKHQTSRLMNAITSPNVYIRSAIDASSSIPGVAPPVSLYAKGMDGKPKPYLASRKWVDGSFADDLPAKRLARLFGTNHYIVSLINPLAIPFVTDPKLKRTKGGRGLLSHVLMDAIKDGLISMEHLSPKLRRFLYKPGYVVGPCSA</sequence>
<dbReference type="Proteomes" id="UP001164472">
    <property type="component" value="Chromosome"/>
</dbReference>
<dbReference type="InterPro" id="IPR002641">
    <property type="entry name" value="PNPLA_dom"/>
</dbReference>
<protein>
    <submittedName>
        <fullName evidence="6">DUF3336 domain-containing protein</fullName>
    </submittedName>
</protein>
<dbReference type="EMBL" id="CP101527">
    <property type="protein sequence ID" value="UZW75539.1"/>
    <property type="molecule type" value="Genomic_DNA"/>
</dbReference>
<dbReference type="InterPro" id="IPR021771">
    <property type="entry name" value="Triacylglycerol_lipase_N"/>
</dbReference>
<gene>
    <name evidence="6" type="ORF">NNL22_02780</name>
</gene>
<feature type="domain" description="PNPLA" evidence="5">
    <location>
        <begin position="152"/>
        <end position="339"/>
    </location>
</feature>
<evidence type="ECO:0000256" key="1">
    <source>
        <dbReference type="ARBA" id="ARBA00022801"/>
    </source>
</evidence>
<dbReference type="KEGG" id="asem:NNL22_02780"/>
<dbReference type="GO" id="GO:0016042">
    <property type="term" value="P:lipid catabolic process"/>
    <property type="evidence" value="ECO:0007669"/>
    <property type="project" value="UniProtKB-UniRule"/>
</dbReference>
<evidence type="ECO:0000313" key="7">
    <source>
        <dbReference type="Proteomes" id="UP001164472"/>
    </source>
</evidence>
<dbReference type="SUPFAM" id="SSF52151">
    <property type="entry name" value="FabD/lysophospholipase-like"/>
    <property type="match status" value="1"/>
</dbReference>
<dbReference type="InterPro" id="IPR050301">
    <property type="entry name" value="NTE"/>
</dbReference>
<dbReference type="RefSeq" id="WP_251810637.1">
    <property type="nucleotide sequence ID" value="NZ_CP101527.1"/>
</dbReference>
<reference evidence="6" key="1">
    <citation type="submission" date="2022-07" db="EMBL/GenBank/DDBJ databases">
        <title>Alkalimarinus sp. nov., isolated from gut of a Alitta virens.</title>
        <authorList>
            <person name="Yang A.I."/>
            <person name="Shin N.-R."/>
        </authorList>
    </citation>
    <scope>NUCLEOTIDE SEQUENCE</scope>
    <source>
        <strain evidence="6">FA028</strain>
    </source>
</reference>
<feature type="active site" description="Proton acceptor" evidence="4">
    <location>
        <position position="326"/>
    </location>
</feature>
<evidence type="ECO:0000256" key="4">
    <source>
        <dbReference type="PROSITE-ProRule" id="PRU01161"/>
    </source>
</evidence>